<reference evidence="2 3" key="1">
    <citation type="journal article" date="2007" name="Nature">
        <title>Evolution of genes and genomes on the Drosophila phylogeny.</title>
        <authorList>
            <consortium name="Drosophila 12 Genomes Consortium"/>
            <person name="Clark A.G."/>
            <person name="Eisen M.B."/>
            <person name="Smith D.R."/>
            <person name="Bergman C.M."/>
            <person name="Oliver B."/>
            <person name="Markow T.A."/>
            <person name="Kaufman T.C."/>
            <person name="Kellis M."/>
            <person name="Gelbart W."/>
            <person name="Iyer V.N."/>
            <person name="Pollard D.A."/>
            <person name="Sackton T.B."/>
            <person name="Larracuente A.M."/>
            <person name="Singh N.D."/>
            <person name="Abad J.P."/>
            <person name="Abt D.N."/>
            <person name="Adryan B."/>
            <person name="Aguade M."/>
            <person name="Akashi H."/>
            <person name="Anderson W.W."/>
            <person name="Aquadro C.F."/>
            <person name="Ardell D.H."/>
            <person name="Arguello R."/>
            <person name="Artieri C.G."/>
            <person name="Barbash D.A."/>
            <person name="Barker D."/>
            <person name="Barsanti P."/>
            <person name="Batterham P."/>
            <person name="Batzoglou S."/>
            <person name="Begun D."/>
            <person name="Bhutkar A."/>
            <person name="Blanco E."/>
            <person name="Bosak S.A."/>
            <person name="Bradley R.K."/>
            <person name="Brand A.D."/>
            <person name="Brent M.R."/>
            <person name="Brooks A.N."/>
            <person name="Brown R.H."/>
            <person name="Butlin R.K."/>
            <person name="Caggese C."/>
            <person name="Calvi B.R."/>
            <person name="Bernardo de Carvalho A."/>
            <person name="Caspi A."/>
            <person name="Castrezana S."/>
            <person name="Celniker S.E."/>
            <person name="Chang J.L."/>
            <person name="Chapple C."/>
            <person name="Chatterji S."/>
            <person name="Chinwalla A."/>
            <person name="Civetta A."/>
            <person name="Clifton S.W."/>
            <person name="Comeron J.M."/>
            <person name="Costello J.C."/>
            <person name="Coyne J.A."/>
            <person name="Daub J."/>
            <person name="David R.G."/>
            <person name="Delcher A.L."/>
            <person name="Delehaunty K."/>
            <person name="Do C.B."/>
            <person name="Ebling H."/>
            <person name="Edwards K."/>
            <person name="Eickbush T."/>
            <person name="Evans J.D."/>
            <person name="Filipski A."/>
            <person name="Findeiss S."/>
            <person name="Freyhult E."/>
            <person name="Fulton L."/>
            <person name="Fulton R."/>
            <person name="Garcia A.C."/>
            <person name="Gardiner A."/>
            <person name="Garfield D.A."/>
            <person name="Garvin B.E."/>
            <person name="Gibson G."/>
            <person name="Gilbert D."/>
            <person name="Gnerre S."/>
            <person name="Godfrey J."/>
            <person name="Good R."/>
            <person name="Gotea V."/>
            <person name="Gravely B."/>
            <person name="Greenberg A.J."/>
            <person name="Griffiths-Jones S."/>
            <person name="Gross S."/>
            <person name="Guigo R."/>
            <person name="Gustafson E.A."/>
            <person name="Haerty W."/>
            <person name="Hahn M.W."/>
            <person name="Halligan D.L."/>
            <person name="Halpern A.L."/>
            <person name="Halter G.M."/>
            <person name="Han M.V."/>
            <person name="Heger A."/>
            <person name="Hillier L."/>
            <person name="Hinrichs A.S."/>
            <person name="Holmes I."/>
            <person name="Hoskins R.A."/>
            <person name="Hubisz M.J."/>
            <person name="Hultmark D."/>
            <person name="Huntley M.A."/>
            <person name="Jaffe D.B."/>
            <person name="Jagadeeshan S."/>
            <person name="Jeck W.R."/>
            <person name="Johnson J."/>
            <person name="Jones C.D."/>
            <person name="Jordan W.C."/>
            <person name="Karpen G.H."/>
            <person name="Kataoka E."/>
            <person name="Keightley P.D."/>
            <person name="Kheradpour P."/>
            <person name="Kirkness E.F."/>
            <person name="Koerich L.B."/>
            <person name="Kristiansen K."/>
            <person name="Kudrna D."/>
            <person name="Kulathinal R.J."/>
            <person name="Kumar S."/>
            <person name="Kwok R."/>
            <person name="Lander E."/>
            <person name="Langley C.H."/>
            <person name="Lapoint R."/>
            <person name="Lazzaro B.P."/>
            <person name="Lee S.J."/>
            <person name="Levesque L."/>
            <person name="Li R."/>
            <person name="Lin C.F."/>
            <person name="Lin M.F."/>
            <person name="Lindblad-Toh K."/>
            <person name="Llopart A."/>
            <person name="Long M."/>
            <person name="Low L."/>
            <person name="Lozovsky E."/>
            <person name="Lu J."/>
            <person name="Luo M."/>
            <person name="Machado C.A."/>
            <person name="Makalowski W."/>
            <person name="Marzo M."/>
            <person name="Matsuda M."/>
            <person name="Matzkin L."/>
            <person name="McAllister B."/>
            <person name="McBride C.S."/>
            <person name="McKernan B."/>
            <person name="McKernan K."/>
            <person name="Mendez-Lago M."/>
            <person name="Minx P."/>
            <person name="Mollenhauer M.U."/>
            <person name="Montooth K."/>
            <person name="Mount S.M."/>
            <person name="Mu X."/>
            <person name="Myers E."/>
            <person name="Negre B."/>
            <person name="Newfeld S."/>
            <person name="Nielsen R."/>
            <person name="Noor M.A."/>
            <person name="O'Grady P."/>
            <person name="Pachter L."/>
            <person name="Papaceit M."/>
            <person name="Parisi M.J."/>
            <person name="Parisi M."/>
            <person name="Parts L."/>
            <person name="Pedersen J.S."/>
            <person name="Pesole G."/>
            <person name="Phillippy A.M."/>
            <person name="Ponting C.P."/>
            <person name="Pop M."/>
            <person name="Porcelli D."/>
            <person name="Powell J.R."/>
            <person name="Prohaska S."/>
            <person name="Pruitt K."/>
            <person name="Puig M."/>
            <person name="Quesneville H."/>
            <person name="Ram K.R."/>
            <person name="Rand D."/>
            <person name="Rasmussen M.D."/>
            <person name="Reed L.K."/>
            <person name="Reenan R."/>
            <person name="Reily A."/>
            <person name="Remington K.A."/>
            <person name="Rieger T.T."/>
            <person name="Ritchie M.G."/>
            <person name="Robin C."/>
            <person name="Rogers Y.H."/>
            <person name="Rohde C."/>
            <person name="Rozas J."/>
            <person name="Rubenfield M.J."/>
            <person name="Ruiz A."/>
            <person name="Russo S."/>
            <person name="Salzberg S.L."/>
            <person name="Sanchez-Gracia A."/>
            <person name="Saranga D.J."/>
            <person name="Sato H."/>
            <person name="Schaeffer S.W."/>
            <person name="Schatz M.C."/>
            <person name="Schlenke T."/>
            <person name="Schwartz R."/>
            <person name="Segarra C."/>
            <person name="Singh R.S."/>
            <person name="Sirot L."/>
            <person name="Sirota M."/>
            <person name="Sisneros N.B."/>
            <person name="Smith C.D."/>
            <person name="Smith T.F."/>
            <person name="Spieth J."/>
            <person name="Stage D.E."/>
            <person name="Stark A."/>
            <person name="Stephan W."/>
            <person name="Strausberg R.L."/>
            <person name="Strempel S."/>
            <person name="Sturgill D."/>
            <person name="Sutton G."/>
            <person name="Sutton G.G."/>
            <person name="Tao W."/>
            <person name="Teichmann S."/>
            <person name="Tobari Y.N."/>
            <person name="Tomimura Y."/>
            <person name="Tsolas J.M."/>
            <person name="Valente V.L."/>
            <person name="Venter E."/>
            <person name="Venter J.C."/>
            <person name="Vicario S."/>
            <person name="Vieira F.G."/>
            <person name="Vilella A.J."/>
            <person name="Villasante A."/>
            <person name="Walenz B."/>
            <person name="Wang J."/>
            <person name="Wasserman M."/>
            <person name="Watts T."/>
            <person name="Wilson D."/>
            <person name="Wilson R.K."/>
            <person name="Wing R.A."/>
            <person name="Wolfner M.F."/>
            <person name="Wong A."/>
            <person name="Wong G.K."/>
            <person name="Wu C.I."/>
            <person name="Wu G."/>
            <person name="Yamamoto D."/>
            <person name="Yang H.P."/>
            <person name="Yang S.P."/>
            <person name="Yorke J.A."/>
            <person name="Yoshida K."/>
            <person name="Zdobnov E."/>
            <person name="Zhang P."/>
            <person name="Zhang Y."/>
            <person name="Zimin A.V."/>
            <person name="Baldwin J."/>
            <person name="Abdouelleil A."/>
            <person name="Abdulkadir J."/>
            <person name="Abebe A."/>
            <person name="Abera B."/>
            <person name="Abreu J."/>
            <person name="Acer S.C."/>
            <person name="Aftuck L."/>
            <person name="Alexander A."/>
            <person name="An P."/>
            <person name="Anderson E."/>
            <person name="Anderson S."/>
            <person name="Arachi H."/>
            <person name="Azer M."/>
            <person name="Bachantsang P."/>
            <person name="Barry A."/>
            <person name="Bayul T."/>
            <person name="Berlin A."/>
            <person name="Bessette D."/>
            <person name="Bloom T."/>
            <person name="Blye J."/>
            <person name="Boguslavskiy L."/>
            <person name="Bonnet C."/>
            <person name="Boukhgalter B."/>
            <person name="Bourzgui I."/>
            <person name="Brown A."/>
            <person name="Cahill P."/>
            <person name="Channer S."/>
            <person name="Cheshatsang Y."/>
            <person name="Chuda L."/>
            <person name="Citroen M."/>
            <person name="Collymore A."/>
            <person name="Cooke P."/>
            <person name="Costello M."/>
            <person name="D'Aco K."/>
            <person name="Daza R."/>
            <person name="De Haan G."/>
            <person name="DeGray S."/>
            <person name="DeMaso C."/>
            <person name="Dhargay N."/>
            <person name="Dooley K."/>
            <person name="Dooley E."/>
            <person name="Doricent M."/>
            <person name="Dorje P."/>
            <person name="Dorjee K."/>
            <person name="Dupes A."/>
            <person name="Elong R."/>
            <person name="Falk J."/>
            <person name="Farina A."/>
            <person name="Faro S."/>
            <person name="Ferguson D."/>
            <person name="Fisher S."/>
            <person name="Foley C.D."/>
            <person name="Franke A."/>
            <person name="Friedrich D."/>
            <person name="Gadbois L."/>
            <person name="Gearin G."/>
            <person name="Gearin C.R."/>
            <person name="Giannoukos G."/>
            <person name="Goode T."/>
            <person name="Graham J."/>
            <person name="Grandbois E."/>
            <person name="Grewal S."/>
            <person name="Gyaltsen K."/>
            <person name="Hafez N."/>
            <person name="Hagos B."/>
            <person name="Hall J."/>
            <person name="Henson C."/>
            <person name="Hollinger A."/>
            <person name="Honan T."/>
            <person name="Huard M.D."/>
            <person name="Hughes L."/>
            <person name="Hurhula B."/>
            <person name="Husby M.E."/>
            <person name="Kamat A."/>
            <person name="Kanga B."/>
            <person name="Kashin S."/>
            <person name="Khazanovich D."/>
            <person name="Kisner P."/>
            <person name="Lance K."/>
            <person name="Lara M."/>
            <person name="Lee W."/>
            <person name="Lennon N."/>
            <person name="Letendre F."/>
            <person name="LeVine R."/>
            <person name="Lipovsky A."/>
            <person name="Liu X."/>
            <person name="Liu J."/>
            <person name="Liu S."/>
            <person name="Lokyitsang T."/>
            <person name="Lokyitsang Y."/>
            <person name="Lubonja R."/>
            <person name="Lui A."/>
            <person name="MacDonald P."/>
            <person name="Magnisalis V."/>
            <person name="Maru K."/>
            <person name="Matthews C."/>
            <person name="McCusker W."/>
            <person name="McDonough S."/>
            <person name="Mehta T."/>
            <person name="Meldrim J."/>
            <person name="Meneus L."/>
            <person name="Mihai O."/>
            <person name="Mihalev A."/>
            <person name="Mihova T."/>
            <person name="Mittelman R."/>
            <person name="Mlenga V."/>
            <person name="Montmayeur A."/>
            <person name="Mulrain L."/>
            <person name="Navidi A."/>
            <person name="Naylor J."/>
            <person name="Negash T."/>
            <person name="Nguyen T."/>
            <person name="Nguyen N."/>
            <person name="Nicol R."/>
            <person name="Norbu C."/>
            <person name="Norbu N."/>
            <person name="Novod N."/>
            <person name="O'Neill B."/>
            <person name="Osman S."/>
            <person name="Markiewicz E."/>
            <person name="Oyono O.L."/>
            <person name="Patti C."/>
            <person name="Phunkhang P."/>
            <person name="Pierre F."/>
            <person name="Priest M."/>
            <person name="Raghuraman S."/>
            <person name="Rege F."/>
            <person name="Reyes R."/>
            <person name="Rise C."/>
            <person name="Rogov P."/>
            <person name="Ross K."/>
            <person name="Ryan E."/>
            <person name="Settipalli S."/>
            <person name="Shea T."/>
            <person name="Sherpa N."/>
            <person name="Shi L."/>
            <person name="Shih D."/>
            <person name="Sparrow T."/>
            <person name="Spaulding J."/>
            <person name="Stalker J."/>
            <person name="Stange-Thomann N."/>
            <person name="Stavropoulos S."/>
            <person name="Stone C."/>
            <person name="Strader C."/>
            <person name="Tesfaye S."/>
            <person name="Thomson T."/>
            <person name="Thoulutsang Y."/>
            <person name="Thoulutsang D."/>
            <person name="Topham K."/>
            <person name="Topping I."/>
            <person name="Tsamla T."/>
            <person name="Vassiliev H."/>
            <person name="Vo A."/>
            <person name="Wangchuk T."/>
            <person name="Wangdi T."/>
            <person name="Weiand M."/>
            <person name="Wilkinson J."/>
            <person name="Wilson A."/>
            <person name="Yadav S."/>
            <person name="Young G."/>
            <person name="Yu Q."/>
            <person name="Zembek L."/>
            <person name="Zhong D."/>
            <person name="Zimmer A."/>
            <person name="Zwirko Z."/>
            <person name="Jaffe D.B."/>
            <person name="Alvarez P."/>
            <person name="Brockman W."/>
            <person name="Butler J."/>
            <person name="Chin C."/>
            <person name="Gnerre S."/>
            <person name="Grabherr M."/>
            <person name="Kleber M."/>
            <person name="Mauceli E."/>
            <person name="MacCallum I."/>
        </authorList>
    </citation>
    <scope>NUCLEOTIDE SEQUENCE [LARGE SCALE GENOMIC DNA]</scope>
    <source>
        <strain evidence="3">MSH-3 / Tucson 14011-0111.49</strain>
    </source>
</reference>
<gene>
    <name evidence="2" type="primary">Dper\GL12149</name>
    <name evidence="2" type="ORF">Dper_GL12149</name>
</gene>
<name>B4GMW9_DROPE</name>
<sequence length="53" mass="5750">MYKTLYDEANAQLRLALNPESATEMATAAMMDEEVTTSTPGGGGELSFSYEKK</sequence>
<evidence type="ECO:0000313" key="2">
    <source>
        <dbReference type="EMBL" id="EDW38193.1"/>
    </source>
</evidence>
<evidence type="ECO:0000313" key="3">
    <source>
        <dbReference type="Proteomes" id="UP000008744"/>
    </source>
</evidence>
<dbReference type="EMBL" id="CH479185">
    <property type="protein sequence ID" value="EDW38193.1"/>
    <property type="molecule type" value="Genomic_DNA"/>
</dbReference>
<evidence type="ECO:0000256" key="1">
    <source>
        <dbReference type="SAM" id="MobiDB-lite"/>
    </source>
</evidence>
<accession>B4GMW9</accession>
<dbReference type="Proteomes" id="UP000008744">
    <property type="component" value="Unassembled WGS sequence"/>
</dbReference>
<proteinExistence type="predicted"/>
<organism evidence="3">
    <name type="scientific">Drosophila persimilis</name>
    <name type="common">Fruit fly</name>
    <dbReference type="NCBI Taxonomy" id="7234"/>
    <lineage>
        <taxon>Eukaryota</taxon>
        <taxon>Metazoa</taxon>
        <taxon>Ecdysozoa</taxon>
        <taxon>Arthropoda</taxon>
        <taxon>Hexapoda</taxon>
        <taxon>Insecta</taxon>
        <taxon>Pterygota</taxon>
        <taxon>Neoptera</taxon>
        <taxon>Endopterygota</taxon>
        <taxon>Diptera</taxon>
        <taxon>Brachycera</taxon>
        <taxon>Muscomorpha</taxon>
        <taxon>Ephydroidea</taxon>
        <taxon>Drosophilidae</taxon>
        <taxon>Drosophila</taxon>
        <taxon>Sophophora</taxon>
    </lineage>
</organism>
<feature type="region of interest" description="Disordered" evidence="1">
    <location>
        <begin position="34"/>
        <end position="53"/>
    </location>
</feature>
<keyword evidence="3" id="KW-1185">Reference proteome</keyword>
<dbReference type="STRING" id="7234.B4GMW9"/>
<dbReference type="AlphaFoldDB" id="B4GMW9"/>
<dbReference type="HOGENOM" id="CLU_3070917_0_0_1"/>
<protein>
    <submittedName>
        <fullName evidence="2">GL12149</fullName>
    </submittedName>
</protein>